<name>A0A835XLU6_9CHLO</name>
<protein>
    <submittedName>
        <fullName evidence="3">Uncharacterized protein</fullName>
    </submittedName>
</protein>
<feature type="compositionally biased region" description="Gly residues" evidence="2">
    <location>
        <begin position="23"/>
        <end position="46"/>
    </location>
</feature>
<feature type="coiled-coil region" evidence="1">
    <location>
        <begin position="66"/>
        <end position="94"/>
    </location>
</feature>
<dbReference type="Proteomes" id="UP000612055">
    <property type="component" value="Unassembled WGS sequence"/>
</dbReference>
<evidence type="ECO:0000256" key="2">
    <source>
        <dbReference type="SAM" id="MobiDB-lite"/>
    </source>
</evidence>
<feature type="region of interest" description="Disordered" evidence="2">
    <location>
        <begin position="97"/>
        <end position="129"/>
    </location>
</feature>
<accession>A0A835XLU6</accession>
<dbReference type="EMBL" id="JAEHOE010000121">
    <property type="protein sequence ID" value="KAG2485879.1"/>
    <property type="molecule type" value="Genomic_DNA"/>
</dbReference>
<keyword evidence="1" id="KW-0175">Coiled coil</keyword>
<evidence type="ECO:0000313" key="4">
    <source>
        <dbReference type="Proteomes" id="UP000612055"/>
    </source>
</evidence>
<feature type="region of interest" description="Disordered" evidence="2">
    <location>
        <begin position="18"/>
        <end position="49"/>
    </location>
</feature>
<reference evidence="3" key="1">
    <citation type="journal article" date="2020" name="bioRxiv">
        <title>Comparative genomics of Chlamydomonas.</title>
        <authorList>
            <person name="Craig R.J."/>
            <person name="Hasan A.R."/>
            <person name="Ness R.W."/>
            <person name="Keightley P.D."/>
        </authorList>
    </citation>
    <scope>NUCLEOTIDE SEQUENCE</scope>
    <source>
        <strain evidence="3">CCAP 11/70</strain>
    </source>
</reference>
<keyword evidence="4" id="KW-1185">Reference proteome</keyword>
<comment type="caution">
    <text evidence="3">The sequence shown here is derived from an EMBL/GenBank/DDBJ whole genome shotgun (WGS) entry which is preliminary data.</text>
</comment>
<evidence type="ECO:0000256" key="1">
    <source>
        <dbReference type="SAM" id="Coils"/>
    </source>
</evidence>
<organism evidence="3 4">
    <name type="scientific">Edaphochlamys debaryana</name>
    <dbReference type="NCBI Taxonomy" id="47281"/>
    <lineage>
        <taxon>Eukaryota</taxon>
        <taxon>Viridiplantae</taxon>
        <taxon>Chlorophyta</taxon>
        <taxon>core chlorophytes</taxon>
        <taxon>Chlorophyceae</taxon>
        <taxon>CS clade</taxon>
        <taxon>Chlamydomonadales</taxon>
        <taxon>Chlamydomonadales incertae sedis</taxon>
        <taxon>Edaphochlamys</taxon>
    </lineage>
</organism>
<dbReference type="AlphaFoldDB" id="A0A835XLU6"/>
<evidence type="ECO:0000313" key="3">
    <source>
        <dbReference type="EMBL" id="KAG2485879.1"/>
    </source>
</evidence>
<sequence length="129" mass="12698">MLDKLHQLQLEQLAHPQQHNATGAGGGGLGGHGGGHGGHGARGGHGTRLAEAVDNEGHMATISSAKEAAVEAAAALLEDAKETAEEAAAAAQLRGLARAGSANSGGNVSDGAEKAKLGRRAGRRADDGT</sequence>
<proteinExistence type="predicted"/>
<gene>
    <name evidence="3" type="ORF">HYH03_015462</name>
</gene>